<name>A0ABQ6L169_ASPOZ</name>
<organism evidence="1 2">
    <name type="scientific">Aspergillus oryzae var. brunneus</name>
    <dbReference type="NCBI Taxonomy" id="332754"/>
    <lineage>
        <taxon>Eukaryota</taxon>
        <taxon>Fungi</taxon>
        <taxon>Dikarya</taxon>
        <taxon>Ascomycota</taxon>
        <taxon>Pezizomycotina</taxon>
        <taxon>Eurotiomycetes</taxon>
        <taxon>Eurotiomycetidae</taxon>
        <taxon>Eurotiales</taxon>
        <taxon>Aspergillaceae</taxon>
        <taxon>Aspergillus</taxon>
        <taxon>Aspergillus subgen. Circumdati</taxon>
    </lineage>
</organism>
<proteinExistence type="predicted"/>
<comment type="caution">
    <text evidence="1">The sequence shown here is derived from an EMBL/GenBank/DDBJ whole genome shotgun (WGS) entry which is preliminary data.</text>
</comment>
<evidence type="ECO:0000313" key="2">
    <source>
        <dbReference type="Proteomes" id="UP001165189"/>
    </source>
</evidence>
<dbReference type="Proteomes" id="UP001165189">
    <property type="component" value="Unassembled WGS sequence"/>
</dbReference>
<accession>A0ABQ6L169</accession>
<protein>
    <submittedName>
        <fullName evidence="1">Unnamed protein product</fullName>
    </submittedName>
</protein>
<evidence type="ECO:0000313" key="1">
    <source>
        <dbReference type="EMBL" id="GMG50371.1"/>
    </source>
</evidence>
<sequence>MCTSHASISTGSIDYALYTDYCSGIDSTGGLVGTSIGQDSLDLDDGHGFDPISQALVDTKSYEGLAGISTSRAPLAGNKFKMYSYIMSAPGVPN</sequence>
<keyword evidence="2" id="KW-1185">Reference proteome</keyword>
<gene>
    <name evidence="1" type="ORF">Aory05_000888800</name>
</gene>
<dbReference type="EMBL" id="BSYB01000040">
    <property type="protein sequence ID" value="GMG50371.1"/>
    <property type="molecule type" value="Genomic_DNA"/>
</dbReference>
<reference evidence="1" key="1">
    <citation type="submission" date="2023-04" db="EMBL/GenBank/DDBJ databases">
        <title>Aspergillus oryzae var. brunneus NBRC 4377.</title>
        <authorList>
            <person name="Ichikawa N."/>
            <person name="Sato H."/>
            <person name="Tonouchi N."/>
        </authorList>
    </citation>
    <scope>NUCLEOTIDE SEQUENCE</scope>
    <source>
        <strain evidence="1">NBRC 4377</strain>
    </source>
</reference>